<accession>A0A2A6J487</accession>
<dbReference type="SUPFAM" id="SSF55904">
    <property type="entry name" value="Ornithine decarboxylase C-terminal domain"/>
    <property type="match status" value="1"/>
</dbReference>
<evidence type="ECO:0000259" key="6">
    <source>
        <dbReference type="PROSITE" id="PS00703"/>
    </source>
</evidence>
<evidence type="ECO:0000256" key="5">
    <source>
        <dbReference type="PIRSR" id="PIRSR009393-1"/>
    </source>
</evidence>
<dbReference type="InterPro" id="IPR011193">
    <property type="entry name" value="Orn/lys/arg_de-COase"/>
</dbReference>
<dbReference type="FunFam" id="3.40.640.10:FF:000008">
    <property type="entry name" value="Lysine decarboxylase, inducible"/>
    <property type="match status" value="1"/>
</dbReference>
<evidence type="ECO:0000256" key="1">
    <source>
        <dbReference type="ARBA" id="ARBA00010671"/>
    </source>
</evidence>
<evidence type="ECO:0000256" key="3">
    <source>
        <dbReference type="ARBA" id="ARBA00022898"/>
    </source>
</evidence>
<gene>
    <name evidence="7" type="ORF">CO666_29305</name>
</gene>
<dbReference type="EMBL" id="NWSV01000032">
    <property type="protein sequence ID" value="PDT00704.1"/>
    <property type="molecule type" value="Genomic_DNA"/>
</dbReference>
<dbReference type="InterPro" id="IPR015424">
    <property type="entry name" value="PyrdxlP-dep_Trfase"/>
</dbReference>
<dbReference type="Gene3D" id="3.40.640.10">
    <property type="entry name" value="Type I PLP-dependent aspartate aminotransferase-like (Major domain)"/>
    <property type="match status" value="1"/>
</dbReference>
<comment type="caution">
    <text evidence="7">The sequence shown here is derived from an EMBL/GenBank/DDBJ whole genome shotgun (WGS) entry which is preliminary data.</text>
</comment>
<comment type="similarity">
    <text evidence="1">Belongs to the Orn/Lys/Arg decarboxylase class-I family.</text>
</comment>
<dbReference type="Pfam" id="PF01276">
    <property type="entry name" value="OKR_DC_1"/>
    <property type="match status" value="1"/>
</dbReference>
<evidence type="ECO:0000313" key="8">
    <source>
        <dbReference type="Proteomes" id="UP000220768"/>
    </source>
</evidence>
<dbReference type="GO" id="GO:0030170">
    <property type="term" value="F:pyridoxal phosphate binding"/>
    <property type="evidence" value="ECO:0007669"/>
    <property type="project" value="TreeGrafter"/>
</dbReference>
<dbReference type="GO" id="GO:0008792">
    <property type="term" value="F:arginine decarboxylase activity"/>
    <property type="evidence" value="ECO:0007669"/>
    <property type="project" value="TreeGrafter"/>
</dbReference>
<dbReference type="AlphaFoldDB" id="A0A2A6J487"/>
<dbReference type="Pfam" id="PF03711">
    <property type="entry name" value="OKR_DC_1_C"/>
    <property type="match status" value="1"/>
</dbReference>
<dbReference type="PROSITE" id="PS00703">
    <property type="entry name" value="OKR_DC_1"/>
    <property type="match status" value="1"/>
</dbReference>
<dbReference type="Gene3D" id="3.90.1150.10">
    <property type="entry name" value="Aspartate Aminotransferase, domain 1"/>
    <property type="match status" value="1"/>
</dbReference>
<protein>
    <submittedName>
        <fullName evidence="7">Lysine decarboxylase</fullName>
    </submittedName>
</protein>
<dbReference type="Gene3D" id="3.90.100.10">
    <property type="entry name" value="Orn/Lys/Arg decarboxylase, C-terminal domain"/>
    <property type="match status" value="1"/>
</dbReference>
<dbReference type="InterPro" id="IPR008286">
    <property type="entry name" value="Prn/Lys/Arg_de-COase_C"/>
</dbReference>
<sequence length="753" mass="82953">MEFHKAFPVAVIDEDFDGKSAAGRGMRDLAAAIENEGFRIVSGVSYEDARRLVHIFNTESCWLVSVDGTEDKASRWQVLEEVLGAKRRKNDRLPIFLFGDDTTAEDVPAGVLRHANAFLRLFEDSAEFMARAIVQAARNYLDRLPPPMFKALMDYTLEGAYSWHTPGHGGGVAFRKSPVGQLFYSFFGENTLRSDISVSVGSVGSLLDHVGPIAEGERNAARIFGTDETLFVVGGTSTANKIVWHGMVGRGDLVLCDRNCHKSILHSLIMTGATPIYLTPSRNGLGIIGPISKDQFTPASIAGKIAASPFAGQTSGKVRLMVITNSTYDGLCYNVDAIKASLGDAVEVLHFDEAWYAYANFHEFYDGFHGISSNQPARSQNAITFATHSTHKLLAALSQASMIHIQHAETKRLDVTRFNEAFMMHTSTSPQYGIIASCDVAAAMMEQPAGRALVQETIDEAISFRRAMNTVRKQTEGSWWFDVWEPTVAEQTPSDTHADWVLKPDDAWHGFVGLAENHVMVDPIKVTILSPGLSASGVMDEHGIPAAVITKFLSSRRIEIEKTGLYSFLVLFSMGVTRGKWSTLVTELLNFKDLYDANAPLTRALPALAAAHPEAYAGMGLKDLCEQIHAIYRKDDVPKAQREMYTVLPEMALRPADAYDRLVKGKIESVEIDNLMNRILAVMIVPYPPGIPLIMPGERITPSTKSIQDYLLYARDFDSKFPGFETDIHGLRFAPGDGGRRYLVDCIAGEEQQ</sequence>
<name>A0A2A6J487_9HYPH</name>
<dbReference type="GO" id="GO:0005829">
    <property type="term" value="C:cytosol"/>
    <property type="evidence" value="ECO:0007669"/>
    <property type="project" value="TreeGrafter"/>
</dbReference>
<dbReference type="Proteomes" id="UP000220768">
    <property type="component" value="Unassembled WGS sequence"/>
</dbReference>
<dbReference type="GO" id="GO:0006527">
    <property type="term" value="P:L-arginine catabolic process"/>
    <property type="evidence" value="ECO:0007669"/>
    <property type="project" value="TreeGrafter"/>
</dbReference>
<dbReference type="InterPro" id="IPR036633">
    <property type="entry name" value="Prn/Lys/Arg_de-COase_C_sf"/>
</dbReference>
<evidence type="ECO:0000313" key="7">
    <source>
        <dbReference type="EMBL" id="PDT00704.1"/>
    </source>
</evidence>
<feature type="domain" description="Orn/Lys/Arg decarboxylases family 1 pyridoxal-P attachment site" evidence="6">
    <location>
        <begin position="387"/>
        <end position="401"/>
    </location>
</feature>
<feature type="modified residue" description="N6-(pyridoxal phosphate)lysine" evidence="5">
    <location>
        <position position="392"/>
    </location>
</feature>
<evidence type="ECO:0000256" key="4">
    <source>
        <dbReference type="ARBA" id="ARBA00023239"/>
    </source>
</evidence>
<dbReference type="RefSeq" id="WP_097615521.1">
    <property type="nucleotide sequence ID" value="NZ_NWSV01000032.1"/>
</dbReference>
<dbReference type="PIRSF" id="PIRSF009393">
    <property type="entry name" value="Orn_decarb"/>
    <property type="match status" value="1"/>
</dbReference>
<dbReference type="InterPro" id="IPR015421">
    <property type="entry name" value="PyrdxlP-dep_Trfase_major"/>
</dbReference>
<dbReference type="PANTHER" id="PTHR45229:SF3">
    <property type="entry name" value="BIODEGRADATIVE ARGININE DECARBOXYLASE"/>
    <property type="match status" value="1"/>
</dbReference>
<dbReference type="InterPro" id="IPR000310">
    <property type="entry name" value="Orn/Lys/Arg_deCO2ase_major_dom"/>
</dbReference>
<dbReference type="Pfam" id="PF03709">
    <property type="entry name" value="OKR_DC_1_N"/>
    <property type="match status" value="1"/>
</dbReference>
<organism evidence="7 8">
    <name type="scientific">Rhizobium chutanense</name>
    <dbReference type="NCBI Taxonomy" id="2035448"/>
    <lineage>
        <taxon>Bacteria</taxon>
        <taxon>Pseudomonadati</taxon>
        <taxon>Pseudomonadota</taxon>
        <taxon>Alphaproteobacteria</taxon>
        <taxon>Hyphomicrobiales</taxon>
        <taxon>Rhizobiaceae</taxon>
        <taxon>Rhizobium/Agrobacterium group</taxon>
        <taxon>Rhizobium</taxon>
    </lineage>
</organism>
<reference evidence="7 8" key="1">
    <citation type="submission" date="2017-09" db="EMBL/GenBank/DDBJ databases">
        <title>Comparative genomics of rhizobia isolated from Phaseolus vulgaris in China.</title>
        <authorList>
            <person name="Tong W."/>
        </authorList>
    </citation>
    <scope>NUCLEOTIDE SEQUENCE [LARGE SCALE GENOMIC DNA]</scope>
    <source>
        <strain evidence="7 8">C5</strain>
    </source>
</reference>
<dbReference type="SUPFAM" id="SSF53383">
    <property type="entry name" value="PLP-dependent transferases"/>
    <property type="match status" value="1"/>
</dbReference>
<dbReference type="InterPro" id="IPR005308">
    <property type="entry name" value="OKR_de-COase_N"/>
</dbReference>
<dbReference type="PANTHER" id="PTHR45229">
    <property type="entry name" value="CONSTITUTIVE ORNITHINE DECARBOXYLASE"/>
    <property type="match status" value="1"/>
</dbReference>
<keyword evidence="2" id="KW-0210">Decarboxylase</keyword>
<keyword evidence="4" id="KW-0456">Lyase</keyword>
<dbReference type="Gene3D" id="3.40.50.2300">
    <property type="match status" value="1"/>
</dbReference>
<dbReference type="InterPro" id="IPR015422">
    <property type="entry name" value="PyrdxlP-dep_Trfase_small"/>
</dbReference>
<proteinExistence type="inferred from homology"/>
<keyword evidence="8" id="KW-1185">Reference proteome</keyword>
<keyword evidence="3 5" id="KW-0663">Pyridoxal phosphate</keyword>
<evidence type="ECO:0000256" key="2">
    <source>
        <dbReference type="ARBA" id="ARBA00022793"/>
    </source>
</evidence>